<dbReference type="GO" id="GO:0061630">
    <property type="term" value="F:ubiquitin protein ligase activity"/>
    <property type="evidence" value="ECO:0007669"/>
    <property type="project" value="TreeGrafter"/>
</dbReference>
<keyword evidence="1" id="KW-0479">Metal-binding</keyword>
<dbReference type="SMART" id="SM00744">
    <property type="entry name" value="RINGv"/>
    <property type="match status" value="1"/>
</dbReference>
<dbReference type="Pfam" id="PF13639">
    <property type="entry name" value="zf-RING_2"/>
    <property type="match status" value="1"/>
</dbReference>
<evidence type="ECO:0000256" key="3">
    <source>
        <dbReference type="ARBA" id="ARBA00022833"/>
    </source>
</evidence>
<dbReference type="AlphaFoldDB" id="A0A9P7ZDZ0"/>
<dbReference type="OrthoDB" id="8062037at2759"/>
<feature type="region of interest" description="Disordered" evidence="5">
    <location>
        <begin position="1"/>
        <end position="34"/>
    </location>
</feature>
<dbReference type="InterPro" id="IPR050731">
    <property type="entry name" value="HRD1_E3_ubiq-ligases"/>
</dbReference>
<reference evidence="7" key="1">
    <citation type="journal article" date="2021" name="IMA Fungus">
        <title>Genomic characterization of three marine fungi, including Emericellopsis atlantica sp. nov. with signatures of a generalist lifestyle and marine biomass degradation.</title>
        <authorList>
            <person name="Hagestad O.C."/>
            <person name="Hou L."/>
            <person name="Andersen J.H."/>
            <person name="Hansen E.H."/>
            <person name="Altermark B."/>
            <person name="Li C."/>
            <person name="Kuhnert E."/>
            <person name="Cox R.J."/>
            <person name="Crous P.W."/>
            <person name="Spatafora J.W."/>
            <person name="Lail K."/>
            <person name="Amirebrahimi M."/>
            <person name="Lipzen A."/>
            <person name="Pangilinan J."/>
            <person name="Andreopoulos W."/>
            <person name="Hayes R.D."/>
            <person name="Ng V."/>
            <person name="Grigoriev I.V."/>
            <person name="Jackson S.A."/>
            <person name="Sutton T.D.S."/>
            <person name="Dobson A.D.W."/>
            <person name="Rama T."/>
        </authorList>
    </citation>
    <scope>NUCLEOTIDE SEQUENCE</scope>
    <source>
        <strain evidence="7">TS7</strain>
    </source>
</reference>
<evidence type="ECO:0000256" key="5">
    <source>
        <dbReference type="SAM" id="MobiDB-lite"/>
    </source>
</evidence>
<dbReference type="PANTHER" id="PTHR22763:SF162">
    <property type="entry name" value="TRANSMEMBRANE E3 UBIQUITIN-PROTEIN LIGASE 1"/>
    <property type="match status" value="1"/>
</dbReference>
<feature type="compositionally biased region" description="Basic and acidic residues" evidence="5">
    <location>
        <begin position="429"/>
        <end position="438"/>
    </location>
</feature>
<dbReference type="InterPro" id="IPR001841">
    <property type="entry name" value="Znf_RING"/>
</dbReference>
<dbReference type="PANTHER" id="PTHR22763">
    <property type="entry name" value="RING ZINC FINGER PROTEIN"/>
    <property type="match status" value="1"/>
</dbReference>
<accession>A0A9P7ZDZ0</accession>
<gene>
    <name evidence="7" type="ORF">F5Z01DRAFT_678214</name>
</gene>
<dbReference type="SUPFAM" id="SSF57850">
    <property type="entry name" value="RING/U-box"/>
    <property type="match status" value="1"/>
</dbReference>
<dbReference type="RefSeq" id="XP_046113951.1">
    <property type="nucleotide sequence ID" value="XM_046265428.1"/>
</dbReference>
<proteinExistence type="predicted"/>
<name>A0A9P7ZDZ0_9HYPO</name>
<protein>
    <recommendedName>
        <fullName evidence="6">RING-type domain-containing protein</fullName>
    </recommendedName>
</protein>
<feature type="region of interest" description="Disordered" evidence="5">
    <location>
        <begin position="418"/>
        <end position="438"/>
    </location>
</feature>
<feature type="compositionally biased region" description="Polar residues" evidence="5">
    <location>
        <begin position="253"/>
        <end position="283"/>
    </location>
</feature>
<evidence type="ECO:0000313" key="7">
    <source>
        <dbReference type="EMBL" id="KAG9250027.1"/>
    </source>
</evidence>
<dbReference type="Proteomes" id="UP000887229">
    <property type="component" value="Unassembled WGS sequence"/>
</dbReference>
<keyword evidence="3" id="KW-0862">Zinc</keyword>
<dbReference type="GO" id="GO:0008270">
    <property type="term" value="F:zinc ion binding"/>
    <property type="evidence" value="ECO:0007669"/>
    <property type="project" value="UniProtKB-KW"/>
</dbReference>
<dbReference type="Gene3D" id="3.30.40.10">
    <property type="entry name" value="Zinc/RING finger domain, C3HC4 (zinc finger)"/>
    <property type="match status" value="1"/>
</dbReference>
<dbReference type="GO" id="GO:0012505">
    <property type="term" value="C:endomembrane system"/>
    <property type="evidence" value="ECO:0007669"/>
    <property type="project" value="TreeGrafter"/>
</dbReference>
<dbReference type="InterPro" id="IPR013083">
    <property type="entry name" value="Znf_RING/FYVE/PHD"/>
</dbReference>
<dbReference type="GO" id="GO:0043161">
    <property type="term" value="P:proteasome-mediated ubiquitin-dependent protein catabolic process"/>
    <property type="evidence" value="ECO:0007669"/>
    <property type="project" value="TreeGrafter"/>
</dbReference>
<dbReference type="InterPro" id="IPR011016">
    <property type="entry name" value="Znf_RING-CH"/>
</dbReference>
<organism evidence="7 8">
    <name type="scientific">Emericellopsis atlantica</name>
    <dbReference type="NCBI Taxonomy" id="2614577"/>
    <lineage>
        <taxon>Eukaryota</taxon>
        <taxon>Fungi</taxon>
        <taxon>Dikarya</taxon>
        <taxon>Ascomycota</taxon>
        <taxon>Pezizomycotina</taxon>
        <taxon>Sordariomycetes</taxon>
        <taxon>Hypocreomycetidae</taxon>
        <taxon>Hypocreales</taxon>
        <taxon>Bionectriaceae</taxon>
        <taxon>Emericellopsis</taxon>
    </lineage>
</organism>
<evidence type="ECO:0000259" key="6">
    <source>
        <dbReference type="PROSITE" id="PS50089"/>
    </source>
</evidence>
<sequence length="438" mass="48727">MPPLAIPRDGTQVGVRQPFPRQAPLTTHSPYEDDSDEEYDIWLDQVDAEAARPTDVSIAQVDKTVRAARNRLHSEFGSANVEDYEREAIEAPLREWRIKVTKPLLGFQQAQVLADSTECQMCFESYGVETPEGISEVALQLPCKHVFGDQCMQRWLAESRHMECPYCRARLVPSVQKHGRCIATSWLRNMAQYFREIQSVRRQLLDRRDDSEDRASRRLIDAALRARRARYAALAENRPSSRRRITLSGPHQAASTQQRPLTSPGNTSGAESTRTFRRSQGQSIHEDHTATPQTELWTASAEEQYQLERSSVQNRAPLGQTPVNGQLPLPSAGYLGLPDALPAPGSIYATNFDESQAALPRGDLFFPSGVPYEGYIGRNGVWGAESSGALADPSLSSEAGQGYYYAVQFNYYSTLGMPRPSASNNPSHSHGDDVMNPS</sequence>
<evidence type="ECO:0000256" key="4">
    <source>
        <dbReference type="PROSITE-ProRule" id="PRU00175"/>
    </source>
</evidence>
<keyword evidence="8" id="KW-1185">Reference proteome</keyword>
<dbReference type="EMBL" id="MU251285">
    <property type="protein sequence ID" value="KAG9250027.1"/>
    <property type="molecule type" value="Genomic_DNA"/>
</dbReference>
<feature type="domain" description="RING-type" evidence="6">
    <location>
        <begin position="119"/>
        <end position="168"/>
    </location>
</feature>
<keyword evidence="2 4" id="KW-0863">Zinc-finger</keyword>
<evidence type="ECO:0000256" key="1">
    <source>
        <dbReference type="ARBA" id="ARBA00022723"/>
    </source>
</evidence>
<dbReference type="PROSITE" id="PS50089">
    <property type="entry name" value="ZF_RING_2"/>
    <property type="match status" value="1"/>
</dbReference>
<comment type="caution">
    <text evidence="7">The sequence shown here is derived from an EMBL/GenBank/DDBJ whole genome shotgun (WGS) entry which is preliminary data.</text>
</comment>
<dbReference type="GeneID" id="70296331"/>
<evidence type="ECO:0000256" key="2">
    <source>
        <dbReference type="ARBA" id="ARBA00022771"/>
    </source>
</evidence>
<dbReference type="GO" id="GO:0044695">
    <property type="term" value="C:Dsc E3 ubiquitin ligase complex"/>
    <property type="evidence" value="ECO:0007669"/>
    <property type="project" value="TreeGrafter"/>
</dbReference>
<evidence type="ECO:0000313" key="8">
    <source>
        <dbReference type="Proteomes" id="UP000887229"/>
    </source>
</evidence>
<feature type="region of interest" description="Disordered" evidence="5">
    <location>
        <begin position="234"/>
        <end position="293"/>
    </location>
</feature>